<dbReference type="AlphaFoldDB" id="U9T007"/>
<gene>
    <name evidence="1" type="ORF">GLOINDRAFT_1318</name>
</gene>
<reference evidence="1" key="1">
    <citation type="submission" date="2013-07" db="EMBL/GenBank/DDBJ databases">
        <title>The genome of an arbuscular mycorrhizal fungus provides insights into the evolution of the oldest plant symbiosis.</title>
        <authorList>
            <consortium name="DOE Joint Genome Institute"/>
            <person name="Tisserant E."/>
            <person name="Malbreil M."/>
            <person name="Kuo A."/>
            <person name="Kohler A."/>
            <person name="Symeonidi A."/>
            <person name="Balestrini R."/>
            <person name="Charron P."/>
            <person name="Duensing N."/>
            <person name="Frei-dit-Frey N."/>
            <person name="Gianinazzi-Pearson V."/>
            <person name="Gilbert B."/>
            <person name="Handa Y."/>
            <person name="Hijri M."/>
            <person name="Kaul R."/>
            <person name="Kawaguchi M."/>
            <person name="Krajinski F."/>
            <person name="Lammers P."/>
            <person name="Lapierre D."/>
            <person name="Masclaux F.G."/>
            <person name="Murat C."/>
            <person name="Morin E."/>
            <person name="Ndikumana S."/>
            <person name="Pagni M."/>
            <person name="Petitpierre D."/>
            <person name="Requena N."/>
            <person name="Rosikiewicz P."/>
            <person name="Riley R."/>
            <person name="Saito K."/>
            <person name="San Clemente H."/>
            <person name="Shapiro H."/>
            <person name="van Tuinen D."/>
            <person name="Becard G."/>
            <person name="Bonfante P."/>
            <person name="Paszkowski U."/>
            <person name="Shachar-Hill Y."/>
            <person name="Young J.P."/>
            <person name="Sanders I.R."/>
            <person name="Henrissat B."/>
            <person name="Rensing S.A."/>
            <person name="Grigoriev I.V."/>
            <person name="Corradi N."/>
            <person name="Roux C."/>
            <person name="Martin F."/>
        </authorList>
    </citation>
    <scope>NUCLEOTIDE SEQUENCE</scope>
    <source>
        <strain evidence="1">DAOM 197198</strain>
    </source>
</reference>
<evidence type="ECO:0000313" key="1">
    <source>
        <dbReference type="EMBL" id="ERZ96735.1"/>
    </source>
</evidence>
<protein>
    <submittedName>
        <fullName evidence="1">Uncharacterized protein</fullName>
    </submittedName>
</protein>
<proteinExistence type="predicted"/>
<dbReference type="EMBL" id="KI300180">
    <property type="protein sequence ID" value="ERZ96735.1"/>
    <property type="molecule type" value="Genomic_DNA"/>
</dbReference>
<organism evidence="1">
    <name type="scientific">Rhizophagus irregularis (strain DAOM 181602 / DAOM 197198 / MUCL 43194)</name>
    <name type="common">Arbuscular mycorrhizal fungus</name>
    <name type="synonym">Glomus intraradices</name>
    <dbReference type="NCBI Taxonomy" id="747089"/>
    <lineage>
        <taxon>Eukaryota</taxon>
        <taxon>Fungi</taxon>
        <taxon>Fungi incertae sedis</taxon>
        <taxon>Mucoromycota</taxon>
        <taxon>Glomeromycotina</taxon>
        <taxon>Glomeromycetes</taxon>
        <taxon>Glomerales</taxon>
        <taxon>Glomeraceae</taxon>
        <taxon>Rhizophagus</taxon>
    </lineage>
</organism>
<sequence length="118" mass="13169">MLNILPLTITSPSVGRLQWAISFHSPTQTVFISHVYITIQSHGSYMPLSPSAPVPAISYAWIALDKDNMILEYSYNSFSTLFPSDFHSELFALYFGLCSLHPRSSVTVNTDCSYLITS</sequence>
<accession>U9T007</accession>
<name>U9T007_RHIID</name>
<dbReference type="HOGENOM" id="CLU_2074404_0_0_1"/>